<dbReference type="GO" id="GO:0009236">
    <property type="term" value="P:cobalamin biosynthetic process"/>
    <property type="evidence" value="ECO:0007669"/>
    <property type="project" value="InterPro"/>
</dbReference>
<dbReference type="InterPro" id="IPR033949">
    <property type="entry name" value="CobQ_GATase1"/>
</dbReference>
<comment type="caution">
    <text evidence="4">The sequence shown here is derived from an EMBL/GenBank/DDBJ whole genome shotgun (WGS) entry which is preliminary data.</text>
</comment>
<keyword evidence="2" id="KW-0436">Ligase</keyword>
<dbReference type="GO" id="GO:0009252">
    <property type="term" value="P:peptidoglycan biosynthetic process"/>
    <property type="evidence" value="ECO:0007669"/>
    <property type="project" value="UniProtKB-UniRule"/>
</dbReference>
<dbReference type="GO" id="GO:0008360">
    <property type="term" value="P:regulation of cell shape"/>
    <property type="evidence" value="ECO:0007669"/>
    <property type="project" value="UniProtKB-KW"/>
</dbReference>
<feature type="active site" description="Nucleophile" evidence="2">
    <location>
        <position position="98"/>
    </location>
</feature>
<dbReference type="InterPro" id="IPR029062">
    <property type="entry name" value="Class_I_gatase-like"/>
</dbReference>
<comment type="catalytic activity">
    <reaction evidence="2">
        <text>beta-D-GlcNAc-(1-&gt;4)-Mur2Ac(oyl-L-Ala-gamma-D-Glu-L-Lys-D-Ala-D-Ala)-di-trans,octa-cis-undecaprenyl diphosphate + L-glutamine + ATP + H2O = beta-D-GlcNAc-(1-&gt;4)-Mur2Ac(oyl-L-Ala-D-isoglutaminyl-L-Lys-D-Ala-D-Ala)-di-trans,octa-cis-undecaprenyl diphosphate + L-glutamate + ADP + phosphate + H(+)</text>
        <dbReference type="Rhea" id="RHEA:57928"/>
        <dbReference type="ChEBI" id="CHEBI:15377"/>
        <dbReference type="ChEBI" id="CHEBI:15378"/>
        <dbReference type="ChEBI" id="CHEBI:29985"/>
        <dbReference type="ChEBI" id="CHEBI:30616"/>
        <dbReference type="ChEBI" id="CHEBI:43474"/>
        <dbReference type="ChEBI" id="CHEBI:58359"/>
        <dbReference type="ChEBI" id="CHEBI:60033"/>
        <dbReference type="ChEBI" id="CHEBI:62233"/>
        <dbReference type="ChEBI" id="CHEBI:456216"/>
        <dbReference type="EC" id="6.3.5.13"/>
    </reaction>
</comment>
<evidence type="ECO:0000313" key="4">
    <source>
        <dbReference type="EMBL" id="NKZ24558.1"/>
    </source>
</evidence>
<comment type="subunit">
    <text evidence="2">Forms a heterodimer with MurT.</text>
</comment>
<evidence type="ECO:0000256" key="2">
    <source>
        <dbReference type="HAMAP-Rule" id="MF_02213"/>
    </source>
</evidence>
<organism evidence="4 5">
    <name type="scientific">Periweissella fabalis</name>
    <dbReference type="NCBI Taxonomy" id="1070421"/>
    <lineage>
        <taxon>Bacteria</taxon>
        <taxon>Bacillati</taxon>
        <taxon>Bacillota</taxon>
        <taxon>Bacilli</taxon>
        <taxon>Lactobacillales</taxon>
        <taxon>Lactobacillaceae</taxon>
        <taxon>Periweissella</taxon>
    </lineage>
</organism>
<gene>
    <name evidence="2" type="primary">gatD</name>
    <name evidence="4" type="ORF">HF964_07090</name>
</gene>
<dbReference type="GO" id="GO:0071555">
    <property type="term" value="P:cell wall organization"/>
    <property type="evidence" value="ECO:0007669"/>
    <property type="project" value="UniProtKB-KW"/>
</dbReference>
<name>A0A7X6S3F7_9LACO</name>
<evidence type="ECO:0000256" key="1">
    <source>
        <dbReference type="ARBA" id="ARBA00022962"/>
    </source>
</evidence>
<evidence type="ECO:0000313" key="5">
    <source>
        <dbReference type="Proteomes" id="UP000549765"/>
    </source>
</evidence>
<dbReference type="Proteomes" id="UP000549765">
    <property type="component" value="Unassembled WGS sequence"/>
</dbReference>
<dbReference type="AlphaFoldDB" id="A0A7X6S3F7"/>
<keyword evidence="2" id="KW-0573">Peptidoglycan synthesis</keyword>
<dbReference type="CDD" id="cd01750">
    <property type="entry name" value="GATase1_CobQ"/>
    <property type="match status" value="1"/>
</dbReference>
<accession>A0A7X6S3F7</accession>
<dbReference type="GO" id="GO:0004359">
    <property type="term" value="F:glutaminase activity"/>
    <property type="evidence" value="ECO:0007669"/>
    <property type="project" value="UniProtKB-UniRule"/>
</dbReference>
<protein>
    <recommendedName>
        <fullName evidence="2">Lipid II isoglutaminyl synthase (glutamine-hydrolyzing) subunit GatD</fullName>
        <ecNumber evidence="2">6.3.5.13</ecNumber>
    </recommendedName>
    <alternativeName>
        <fullName evidence="2">Lipid II isoglutaminyl synthase glutaminase subunit</fullName>
        <ecNumber evidence="2">3.5.1.2</ecNumber>
    </alternativeName>
</protein>
<dbReference type="EC" id="3.5.1.2" evidence="2"/>
<proteinExistence type="inferred from homology"/>
<dbReference type="PANTHER" id="PTHR21343:SF9">
    <property type="entry name" value="LIPID II ISOGLUTAMINYL SYNTHASE (GLUTAMINE-HYDROLYZING) SUBUNIT GATD"/>
    <property type="match status" value="1"/>
</dbReference>
<dbReference type="InterPro" id="IPR011698">
    <property type="entry name" value="GATase_3"/>
</dbReference>
<dbReference type="EC" id="6.3.5.13" evidence="2"/>
<comment type="pathway">
    <text evidence="2">Cell wall biogenesis; peptidoglycan biosynthesis.</text>
</comment>
<feature type="domain" description="CobB/CobQ-like glutamine amidotransferase" evidence="3">
    <location>
        <begin position="9"/>
        <end position="204"/>
    </location>
</feature>
<comment type="function">
    <text evidence="2">The lipid II isoglutaminyl synthase complex catalyzes the formation of alpha-D-isoglutamine in the cell wall lipid II stem peptide. The GatD subunit catalyzes the hydrolysis of glutamine to glutamate and ammonia. The resulting ammonia molecule is channeled to the active site of MurT.</text>
</comment>
<keyword evidence="5" id="KW-1185">Reference proteome</keyword>
<sequence length="237" mass="26507">MTEQQYNLRVAHLYGDLMNTYGDYGNIIALRYYAQQIGVDVTDQLVSLGDDFNADNFDFALFGGGQDYEQSIVAPDLQRIGNEVTRFIENDGPIIAVCGGYQLLGNYFIMADDTRVEGIGAMNIYTENQATSRFIGNVTIKNSETGEEYHGFENHQGRTYLSEQERPLGQVVVGNGNNGVDGSEGVIYRNVFGTYFHGPILTRNGNLALRMLELALIRKYPTVDWHSKLANVTPEFF</sequence>
<dbReference type="SUPFAM" id="SSF52317">
    <property type="entry name" value="Class I glutamine amidotransferase-like"/>
    <property type="match status" value="1"/>
</dbReference>
<keyword evidence="4" id="KW-0808">Transferase</keyword>
<feature type="binding site" evidence="2">
    <location>
        <position position="133"/>
    </location>
    <ligand>
        <name>substrate</name>
    </ligand>
</feature>
<comment type="similarity">
    <text evidence="2">Belongs to the CobB/CobQ family. GatD subfamily.</text>
</comment>
<dbReference type="Gene3D" id="3.40.50.880">
    <property type="match status" value="1"/>
</dbReference>
<keyword evidence="2" id="KW-0961">Cell wall biogenesis/degradation</keyword>
<dbReference type="HAMAP" id="MF_02213">
    <property type="entry name" value="Lipid_II_synth_GatD"/>
    <property type="match status" value="1"/>
</dbReference>
<comment type="catalytic activity">
    <reaction evidence="2">
        <text>L-glutamine + H2O = L-glutamate + NH4(+)</text>
        <dbReference type="Rhea" id="RHEA:15889"/>
        <dbReference type="ChEBI" id="CHEBI:15377"/>
        <dbReference type="ChEBI" id="CHEBI:28938"/>
        <dbReference type="ChEBI" id="CHEBI:29985"/>
        <dbReference type="ChEBI" id="CHEBI:58359"/>
        <dbReference type="EC" id="3.5.1.2"/>
    </reaction>
</comment>
<dbReference type="PANTHER" id="PTHR21343">
    <property type="entry name" value="DETHIOBIOTIN SYNTHETASE"/>
    <property type="match status" value="1"/>
</dbReference>
<dbReference type="Pfam" id="PF07685">
    <property type="entry name" value="GATase_3"/>
    <property type="match status" value="1"/>
</dbReference>
<feature type="active site" evidence="2">
    <location>
        <position position="197"/>
    </location>
</feature>
<dbReference type="UniPathway" id="UPA00219"/>
<keyword evidence="2" id="KW-0133">Cell shape</keyword>
<dbReference type="PROSITE" id="PS51274">
    <property type="entry name" value="GATASE_COBBQ"/>
    <property type="match status" value="1"/>
</dbReference>
<dbReference type="GO" id="GO:0140282">
    <property type="term" value="F:carbon-nitrogen ligase activity on lipid II"/>
    <property type="evidence" value="ECO:0007669"/>
    <property type="project" value="UniProtKB-UniRule"/>
</dbReference>
<dbReference type="InterPro" id="IPR043702">
    <property type="entry name" value="Lipid_II_synth_GatD"/>
</dbReference>
<keyword evidence="1 2" id="KW-0315">Glutamine amidotransferase</keyword>
<reference evidence="4 5" key="1">
    <citation type="submission" date="2020-04" db="EMBL/GenBank/DDBJ databases">
        <title>MicrobeNet Type strains.</title>
        <authorList>
            <person name="Nicholson A.C."/>
        </authorList>
    </citation>
    <scope>NUCLEOTIDE SEQUENCE [LARGE SCALE GENOMIC DNA]</scope>
    <source>
        <strain evidence="4 5">CCUG 61472</strain>
    </source>
</reference>
<dbReference type="EMBL" id="JAAXPN010000007">
    <property type="protein sequence ID" value="NKZ24558.1"/>
    <property type="molecule type" value="Genomic_DNA"/>
</dbReference>
<dbReference type="GO" id="GO:0016740">
    <property type="term" value="F:transferase activity"/>
    <property type="evidence" value="ECO:0007669"/>
    <property type="project" value="UniProtKB-KW"/>
</dbReference>
<evidence type="ECO:0000259" key="3">
    <source>
        <dbReference type="Pfam" id="PF07685"/>
    </source>
</evidence>
<dbReference type="RefSeq" id="WP_168722349.1">
    <property type="nucleotide sequence ID" value="NZ_JAAXPN010000007.1"/>
</dbReference>
<keyword evidence="2" id="KW-0378">Hydrolase</keyword>